<feature type="region of interest" description="Disordered" evidence="1">
    <location>
        <begin position="64"/>
        <end position="88"/>
    </location>
</feature>
<dbReference type="Proteomes" id="UP001228049">
    <property type="component" value="Unassembled WGS sequence"/>
</dbReference>
<gene>
    <name evidence="2" type="ORF">KUDE01_003826</name>
</gene>
<comment type="caution">
    <text evidence="2">The sequence shown here is derived from an EMBL/GenBank/DDBJ whole genome shotgun (WGS) entry which is preliminary data.</text>
</comment>
<reference evidence="2" key="1">
    <citation type="submission" date="2023-04" db="EMBL/GenBank/DDBJ databases">
        <title>Chromosome-level genome of Chaenocephalus aceratus.</title>
        <authorList>
            <person name="Park H."/>
        </authorList>
    </citation>
    <scope>NUCLEOTIDE SEQUENCE</scope>
    <source>
        <strain evidence="2">DE</strain>
        <tissue evidence="2">Muscle</tissue>
    </source>
</reference>
<proteinExistence type="predicted"/>
<evidence type="ECO:0000313" key="2">
    <source>
        <dbReference type="EMBL" id="KAK1900852.1"/>
    </source>
</evidence>
<protein>
    <submittedName>
        <fullName evidence="2">Myosin light chain 6B</fullName>
    </submittedName>
</protein>
<evidence type="ECO:0000256" key="1">
    <source>
        <dbReference type="SAM" id="MobiDB-lite"/>
    </source>
</evidence>
<dbReference type="EMBL" id="JASDAP010000006">
    <property type="protein sequence ID" value="KAK1900852.1"/>
    <property type="molecule type" value="Genomic_DNA"/>
</dbReference>
<sequence>MLFLRDEEEEQLRTSCQRLHVVPQRRGGGTAEDFLKGLHVVPQRRGGGTAEDFLSGLHVVPQRRGGGTAEDFLSATPCCSSETRRRNS</sequence>
<accession>A0AAD9CE41</accession>
<evidence type="ECO:0000313" key="3">
    <source>
        <dbReference type="Proteomes" id="UP001228049"/>
    </source>
</evidence>
<dbReference type="AlphaFoldDB" id="A0AAD9CE41"/>
<keyword evidence="3" id="KW-1185">Reference proteome</keyword>
<organism evidence="2 3">
    <name type="scientific">Dissostichus eleginoides</name>
    <name type="common">Patagonian toothfish</name>
    <name type="synonym">Dissostichus amissus</name>
    <dbReference type="NCBI Taxonomy" id="100907"/>
    <lineage>
        <taxon>Eukaryota</taxon>
        <taxon>Metazoa</taxon>
        <taxon>Chordata</taxon>
        <taxon>Craniata</taxon>
        <taxon>Vertebrata</taxon>
        <taxon>Euteleostomi</taxon>
        <taxon>Actinopterygii</taxon>
        <taxon>Neopterygii</taxon>
        <taxon>Teleostei</taxon>
        <taxon>Neoteleostei</taxon>
        <taxon>Acanthomorphata</taxon>
        <taxon>Eupercaria</taxon>
        <taxon>Perciformes</taxon>
        <taxon>Notothenioidei</taxon>
        <taxon>Nototheniidae</taxon>
        <taxon>Dissostichus</taxon>
    </lineage>
</organism>
<name>A0AAD9CE41_DISEL</name>